<dbReference type="SUPFAM" id="SSF52499">
    <property type="entry name" value="Isochorismatase-like hydrolases"/>
    <property type="match status" value="1"/>
</dbReference>
<comment type="caution">
    <text evidence="4">The sequence shown here is derived from an EMBL/GenBank/DDBJ whole genome shotgun (WGS) entry which is preliminary data.</text>
</comment>
<evidence type="ECO:0000313" key="5">
    <source>
        <dbReference type="Proteomes" id="UP001145050"/>
    </source>
</evidence>
<comment type="similarity">
    <text evidence="1">Belongs to the isochorismatase family.</text>
</comment>
<accession>A0A9X3WV45</accession>
<dbReference type="AlphaFoldDB" id="A0A9X3WV45"/>
<dbReference type="InterPro" id="IPR050272">
    <property type="entry name" value="Isochorismatase-like_hydrls"/>
</dbReference>
<dbReference type="Gene3D" id="3.40.50.850">
    <property type="entry name" value="Isochorismatase-like"/>
    <property type="match status" value="1"/>
</dbReference>
<dbReference type="InterPro" id="IPR000868">
    <property type="entry name" value="Isochorismatase-like_dom"/>
</dbReference>
<dbReference type="Pfam" id="PF00857">
    <property type="entry name" value="Isochorismatase"/>
    <property type="match status" value="1"/>
</dbReference>
<dbReference type="EMBL" id="JAMQKB010000043">
    <property type="protein sequence ID" value="MDC3426317.1"/>
    <property type="molecule type" value="Genomic_DNA"/>
</dbReference>
<keyword evidence="2 4" id="KW-0378">Hydrolase</keyword>
<evidence type="ECO:0000313" key="4">
    <source>
        <dbReference type="EMBL" id="MDC3426317.1"/>
    </source>
</evidence>
<dbReference type="PANTHER" id="PTHR43540">
    <property type="entry name" value="PEROXYUREIDOACRYLATE/UREIDOACRYLATE AMIDOHYDROLASE-RELATED"/>
    <property type="match status" value="1"/>
</dbReference>
<feature type="domain" description="Isochorismatase-like" evidence="3">
    <location>
        <begin position="8"/>
        <end position="167"/>
    </location>
</feature>
<dbReference type="RefSeq" id="WP_272438145.1">
    <property type="nucleotide sequence ID" value="NZ_JAMQKB010000043.1"/>
</dbReference>
<dbReference type="InterPro" id="IPR036380">
    <property type="entry name" value="Isochorismatase-like_sf"/>
</dbReference>
<dbReference type="GO" id="GO:0016787">
    <property type="term" value="F:hydrolase activity"/>
    <property type="evidence" value="ECO:0007669"/>
    <property type="project" value="UniProtKB-KW"/>
</dbReference>
<evidence type="ECO:0000256" key="1">
    <source>
        <dbReference type="ARBA" id="ARBA00006336"/>
    </source>
</evidence>
<name>A0A9X3WV45_9BACI</name>
<evidence type="ECO:0000259" key="3">
    <source>
        <dbReference type="Pfam" id="PF00857"/>
    </source>
</evidence>
<proteinExistence type="inferred from homology"/>
<dbReference type="PANTHER" id="PTHR43540:SF6">
    <property type="entry name" value="ISOCHORISMATASE-LIKE DOMAIN-CONTAINING PROTEIN"/>
    <property type="match status" value="1"/>
</dbReference>
<evidence type="ECO:0000256" key="2">
    <source>
        <dbReference type="ARBA" id="ARBA00022801"/>
    </source>
</evidence>
<dbReference type="CDD" id="cd00431">
    <property type="entry name" value="cysteine_hydrolases"/>
    <property type="match status" value="1"/>
</dbReference>
<sequence length="177" mass="19901">MKHSSENTALILIDILNDFQFSNGEKLLKHTKEILPNILKLKAYAKKNNLPIIYVNDHYGTWKADIDKIATHCRNEKNANILDQVLPTTNDYFLMKPKLSGFYQTALPSLLRELKVTHIILAGVAGNICVLFTANDAHMRDFSVSVPKNCVASTETHENEQALNLMKIVLSANIDPI</sequence>
<dbReference type="Proteomes" id="UP001145050">
    <property type="component" value="Unassembled WGS sequence"/>
</dbReference>
<protein>
    <submittedName>
        <fullName evidence="4">Cysteine hydrolase</fullName>
    </submittedName>
</protein>
<reference evidence="4" key="1">
    <citation type="submission" date="2022-06" db="EMBL/GenBank/DDBJ databases">
        <title>Aquibacillus sp. a new bacterium isolated from soil saline samples.</title>
        <authorList>
            <person name="Galisteo C."/>
            <person name="De La Haba R."/>
            <person name="Sanchez-Porro C."/>
            <person name="Ventosa A."/>
        </authorList>
    </citation>
    <scope>NUCLEOTIDE SEQUENCE</scope>
    <source>
        <strain evidence="4">3ASR75-11</strain>
    </source>
</reference>
<organism evidence="4 5">
    <name type="scientific">Terrihalobacillus insolitus</name>
    <dbReference type="NCBI Taxonomy" id="2950438"/>
    <lineage>
        <taxon>Bacteria</taxon>
        <taxon>Bacillati</taxon>
        <taxon>Bacillota</taxon>
        <taxon>Bacilli</taxon>
        <taxon>Bacillales</taxon>
        <taxon>Bacillaceae</taxon>
        <taxon>Terrihalobacillus</taxon>
    </lineage>
</organism>
<keyword evidence="5" id="KW-1185">Reference proteome</keyword>
<gene>
    <name evidence="4" type="ORF">NC797_17690</name>
</gene>